<dbReference type="GO" id="GO:0005096">
    <property type="term" value="F:GTPase activator activity"/>
    <property type="evidence" value="ECO:0007669"/>
    <property type="project" value="UniProtKB-KW"/>
</dbReference>
<dbReference type="OrthoDB" id="19311at2759"/>
<comment type="caution">
    <text evidence="4">The sequence shown here is derived from an EMBL/GenBank/DDBJ whole genome shotgun (WGS) entry which is preliminary data.</text>
</comment>
<dbReference type="InterPro" id="IPR027107">
    <property type="entry name" value="Tuberin/Ral-act_asu"/>
</dbReference>
<evidence type="ECO:0000256" key="1">
    <source>
        <dbReference type="ARBA" id="ARBA00022468"/>
    </source>
</evidence>
<dbReference type="GO" id="GO:0051056">
    <property type="term" value="P:regulation of small GTPase mediated signal transduction"/>
    <property type="evidence" value="ECO:0007669"/>
    <property type="project" value="InterPro"/>
</dbReference>
<feature type="domain" description="Rap-GAP" evidence="3">
    <location>
        <begin position="1179"/>
        <end position="1469"/>
    </location>
</feature>
<evidence type="ECO:0000256" key="2">
    <source>
        <dbReference type="SAM" id="MobiDB-lite"/>
    </source>
</evidence>
<dbReference type="InterPro" id="IPR000331">
    <property type="entry name" value="Rap/Ran_GAP_dom"/>
</dbReference>
<dbReference type="Pfam" id="PF02145">
    <property type="entry name" value="Rap_GAP"/>
    <property type="match status" value="1"/>
</dbReference>
<feature type="compositionally biased region" description="Low complexity" evidence="2">
    <location>
        <begin position="1570"/>
        <end position="1579"/>
    </location>
</feature>
<dbReference type="SUPFAM" id="SSF111347">
    <property type="entry name" value="Rap/Ran-GAP"/>
    <property type="match status" value="1"/>
</dbReference>
<dbReference type="InterPro" id="IPR018515">
    <property type="entry name" value="Tuberin-type_domain"/>
</dbReference>
<dbReference type="Gene3D" id="3.40.50.11210">
    <property type="entry name" value="Rap/Ran-GAP"/>
    <property type="match status" value="1"/>
</dbReference>
<keyword evidence="1" id="KW-0343">GTPase activation</keyword>
<evidence type="ECO:0000313" key="4">
    <source>
        <dbReference type="EMBL" id="KAG7195186.1"/>
    </source>
</evidence>
<dbReference type="RefSeq" id="XP_043050733.1">
    <property type="nucleotide sequence ID" value="XM_043194409.1"/>
</dbReference>
<feature type="region of interest" description="Disordered" evidence="2">
    <location>
        <begin position="1287"/>
        <end position="1306"/>
    </location>
</feature>
<dbReference type="Pfam" id="PF11864">
    <property type="entry name" value="DUF3384"/>
    <property type="match status" value="1"/>
</dbReference>
<accession>A0A9P7VCW3</accession>
<dbReference type="Pfam" id="PF03542">
    <property type="entry name" value="Tuberin"/>
    <property type="match status" value="1"/>
</dbReference>
<dbReference type="EMBL" id="JAHMUF010000004">
    <property type="protein sequence ID" value="KAG7195186.1"/>
    <property type="molecule type" value="Genomic_DNA"/>
</dbReference>
<dbReference type="InterPro" id="IPR024584">
    <property type="entry name" value="Tuberin_N"/>
</dbReference>
<organism evidence="4 5">
    <name type="scientific">Scheffersomyces spartinae</name>
    <dbReference type="NCBI Taxonomy" id="45513"/>
    <lineage>
        <taxon>Eukaryota</taxon>
        <taxon>Fungi</taxon>
        <taxon>Dikarya</taxon>
        <taxon>Ascomycota</taxon>
        <taxon>Saccharomycotina</taxon>
        <taxon>Pichiomycetes</taxon>
        <taxon>Debaryomycetaceae</taxon>
        <taxon>Scheffersomyces</taxon>
    </lineage>
</organism>
<dbReference type="PANTHER" id="PTHR10063">
    <property type="entry name" value="TUBERIN"/>
    <property type="match status" value="1"/>
</dbReference>
<evidence type="ECO:0000313" key="5">
    <source>
        <dbReference type="Proteomes" id="UP000790833"/>
    </source>
</evidence>
<proteinExistence type="predicted"/>
<dbReference type="PROSITE" id="PS50085">
    <property type="entry name" value="RAPGAP"/>
    <property type="match status" value="1"/>
</dbReference>
<protein>
    <submittedName>
        <fullName evidence="4">Tuberous sclerosis 2-like protein</fullName>
    </submittedName>
</protein>
<dbReference type="InterPro" id="IPR035974">
    <property type="entry name" value="Rap/Ran-GAP_sf"/>
</dbReference>
<dbReference type="PANTHER" id="PTHR10063:SF0">
    <property type="entry name" value="TUBERIN"/>
    <property type="match status" value="1"/>
</dbReference>
<keyword evidence="5" id="KW-1185">Reference proteome</keyword>
<reference evidence="4" key="1">
    <citation type="submission" date="2021-03" db="EMBL/GenBank/DDBJ databases">
        <authorList>
            <person name="Palmer J.M."/>
        </authorList>
    </citation>
    <scope>NUCLEOTIDE SEQUENCE</scope>
    <source>
        <strain evidence="4">ARV_011</strain>
    </source>
</reference>
<evidence type="ECO:0000259" key="3">
    <source>
        <dbReference type="PROSITE" id="PS50085"/>
    </source>
</evidence>
<dbReference type="GeneID" id="66117085"/>
<dbReference type="GO" id="GO:0005634">
    <property type="term" value="C:nucleus"/>
    <property type="evidence" value="ECO:0007669"/>
    <property type="project" value="InterPro"/>
</dbReference>
<dbReference type="GO" id="GO:0033596">
    <property type="term" value="C:TSC1-TSC2 complex"/>
    <property type="evidence" value="ECO:0007669"/>
    <property type="project" value="TreeGrafter"/>
</dbReference>
<dbReference type="Proteomes" id="UP000790833">
    <property type="component" value="Unassembled WGS sequence"/>
</dbReference>
<sequence length="1633" mass="185709">MSTHYPNISAVSGIGSVIKSLRKSLRSSSPTLSQNVPVINPVVVGGREGQQKLLQQLKSGPLPSRANAAVKVTESLEKYSISSVPEIWYMSRDLCEGRITSSIRRIGIKLMIECIKHDDLTVSGKLMYFEDIARYCQISESHIDPEFDLYLLALKTLSNNGKDIHDLYIYDFRRNLPTFLKSALVYLTKQAKSFNTQNEKLSEDRNYQNLHKLLEYVKNCLRLNYTISDKEFIVSVCDIATELGYQTTNETLVSDCVELLNTVIVFGTIQYSSFSRIIQVFAYVYSKRNDQSKIVSESLVNMISETTFPTVFLSLCDVAKNYGNPITERDTIVVHTTIGALLLIEKLFIIASTAKASKIDYIHSVVIAAEAYVLEQKIPALNVIILQMLDRMFDKTSYSQNYSTTPQTSELFPFQVWYGSSTTLFDVLSQLSVNLDEDKMHMKNIINSLREQFQEHGLNIPRSRLVKFFVEYQDLLSLDDVLFVLTYYKDEKLCSAINPLWKESQQLVLNKFVYNTVVRDPTEETDIIRLESLRVIKESHFISIAIVPSYELEFDILKDIFMKLLKLNDLSETVLHYLSYEFFTDVLQNAPLKVFEDFTETILQGILSMGRNVDTLYIIKFTEAIAKFFITTKEAGKAANCYLILIKLGNFAFNEPKIDVLLIVLRTLIRLRVTSENFVYLTSPKDMEGLATAFRRTAHTIKEDALRSASQNGADDDVDIEKVTNNFTAHNYQWSYPESLAYLPERYFDTPTSKLLIESINSPYSQRIDNEEALDQDMATIDINLWLQIVLKIVEEYIDWEVYTFVWAHFCSQLSNLQLFKEQFESIGKFRRILNEHISLSKLPNGFEFPTNVTKADLQVACIRNLSALIGYKALFSKTELEQMINSTLLGVDYSWEKTAIPIINFLTVCCYDIPLLLKKYLPVILSKLQTRVTNVFAMAHTLEFLLSLIDLPAVISSINTNEYKSVFGICFKYIQYSNDIRKRNLSPGGLLSDNRDLQAHGVDAIVELTPSTNVYAVTPIISQYLLQLSYDVIAYWFLKVAMHERKMISPFVIKNLILSNDSDMNEQLISMLDFVVRFTFCDIPVKVNQLQSVDKNSVSTKSWIIGYSVLSIIKKMNGKFQIIIRRPTGHIYFDINLNVDDNMVDNEYLLLQLFTSFDEHNKSKPIPLIDDSLTLRNLNMIDRIPMIDYHKIGILYIGKGQSTEEAVLLNKIGNEEYEKFIRQMGSIIRLKGCKDKYVGGLDTETDMDGEYAIHWSDKLTHLIFHTATMMEKNLWNDELQVSSEFGNSNDDSRIPTTISTGPESTSEHSLYMKKRHIGNNYVNIYFDDSGGIPFNFNLIKSQFNFINIVISHHTYSKSSITGHRGLDVSISGDGADLDDIDGDSHRLHTGGKHYKVKLYRRSGVPGVLSACHFKIVSEENLATYVRNLALRSSLFANTWHSNGEFFTTIWTHRVKQISLLREKTIKAHEELKKMEMEEESAWDLDDPYGNRGRSEIGFAGGHAGIGFGISSENKSIRTGSIFSGRTSSILSSEGKSTTNITSESDPTQSFMQQLNEGLISDNSAPLRSPTTPTTPNNPQFGSSMGTPSLSAKTKYIYNHSSKHSGNNMGSSNGNDNENAKELFLLFEFNSYT</sequence>
<gene>
    <name evidence="4" type="primary">TSC2</name>
    <name evidence="4" type="ORF">KQ657_003711</name>
</gene>
<dbReference type="GO" id="GO:0032007">
    <property type="term" value="P:negative regulation of TOR signaling"/>
    <property type="evidence" value="ECO:0007669"/>
    <property type="project" value="TreeGrafter"/>
</dbReference>
<feature type="region of interest" description="Disordered" evidence="2">
    <location>
        <begin position="1561"/>
        <end position="1585"/>
    </location>
</feature>
<name>A0A9P7VCW3_9ASCO</name>